<comment type="caution">
    <text evidence="2">The sequence shown here is derived from an EMBL/GenBank/DDBJ whole genome shotgun (WGS) entry which is preliminary data.</text>
</comment>
<dbReference type="InterPro" id="IPR001119">
    <property type="entry name" value="SLH_dom"/>
</dbReference>
<name>A0A2U1ZWK3_9MICO</name>
<organism evidence="2 3">
    <name type="scientific">Serinibacter arcticus</name>
    <dbReference type="NCBI Taxonomy" id="1655435"/>
    <lineage>
        <taxon>Bacteria</taxon>
        <taxon>Bacillati</taxon>
        <taxon>Actinomycetota</taxon>
        <taxon>Actinomycetes</taxon>
        <taxon>Micrococcales</taxon>
        <taxon>Beutenbergiaceae</taxon>
        <taxon>Serinibacter</taxon>
    </lineage>
</organism>
<evidence type="ECO:0000259" key="1">
    <source>
        <dbReference type="PROSITE" id="PS51272"/>
    </source>
</evidence>
<gene>
    <name evidence="2" type="ORF">C8046_12270</name>
</gene>
<proteinExistence type="predicted"/>
<accession>A0A2U1ZWK3</accession>
<dbReference type="Pfam" id="PF00395">
    <property type="entry name" value="SLH"/>
    <property type="match status" value="1"/>
</dbReference>
<dbReference type="AlphaFoldDB" id="A0A2U1ZWK3"/>
<keyword evidence="3" id="KW-1185">Reference proteome</keyword>
<reference evidence="2 3" key="1">
    <citation type="submission" date="2018-03" db="EMBL/GenBank/DDBJ databases">
        <title>Genome assembly of novel Miniimonas species PCH200.</title>
        <authorList>
            <person name="Thakur V."/>
            <person name="Kumar V."/>
            <person name="Singh D."/>
        </authorList>
    </citation>
    <scope>NUCLEOTIDE SEQUENCE [LARGE SCALE GENOMIC DNA]</scope>
    <source>
        <strain evidence="2 3">PCH200</strain>
    </source>
</reference>
<evidence type="ECO:0000313" key="2">
    <source>
        <dbReference type="EMBL" id="PWD51320.1"/>
    </source>
</evidence>
<dbReference type="OrthoDB" id="9758923at2"/>
<feature type="domain" description="SLH" evidence="1">
    <location>
        <begin position="108"/>
        <end position="172"/>
    </location>
</feature>
<sequence length="237" mass="26222">MDTVPWDELTVSDYSPDVLGEQVVTLALTAENTTREATFTVVVRDRFVDVADDNQFALEINWLAARGISTGWTTPAGQEFRPVTHIARDAMAAFIYRLAGSPAFEEPETSPFVDVAPGDQFYREITWLAEQEITTGWTTARGAEFRPLAPIARDAMAAFLYRYADEPAVTLPETSPFTDVTPSTQFYADIAWMGEAGISTGFQGNDGTAQYQPLGPVNRDAMAAFLFRYQGYEDQLS</sequence>
<protein>
    <recommendedName>
        <fullName evidence="1">SLH domain-containing protein</fullName>
    </recommendedName>
</protein>
<feature type="domain" description="SLH" evidence="1">
    <location>
        <begin position="173"/>
        <end position="237"/>
    </location>
</feature>
<dbReference type="Proteomes" id="UP000245166">
    <property type="component" value="Unassembled WGS sequence"/>
</dbReference>
<evidence type="ECO:0000313" key="3">
    <source>
        <dbReference type="Proteomes" id="UP000245166"/>
    </source>
</evidence>
<dbReference type="PROSITE" id="PS51272">
    <property type="entry name" value="SLH"/>
    <property type="match status" value="3"/>
</dbReference>
<dbReference type="EMBL" id="PYHR01000002">
    <property type="protein sequence ID" value="PWD51320.1"/>
    <property type="molecule type" value="Genomic_DNA"/>
</dbReference>
<feature type="domain" description="SLH" evidence="1">
    <location>
        <begin position="43"/>
        <end position="107"/>
    </location>
</feature>